<dbReference type="Proteomes" id="UP000054538">
    <property type="component" value="Unassembled WGS sequence"/>
</dbReference>
<protein>
    <submittedName>
        <fullName evidence="1">Uncharacterized protein</fullName>
    </submittedName>
</protein>
<gene>
    <name evidence="1" type="ORF">PAXRUDRAFT_821578</name>
</gene>
<evidence type="ECO:0000313" key="2">
    <source>
        <dbReference type="Proteomes" id="UP000054538"/>
    </source>
</evidence>
<evidence type="ECO:0000313" key="1">
    <source>
        <dbReference type="EMBL" id="KIL00492.1"/>
    </source>
</evidence>
<proteinExistence type="predicted"/>
<sequence>MRPPPYTLYSARAKLLRAWTEPICGEMCESVENKQNVRCQRSVARTNISHSLRHSISHETEELKARIKEYLADHMHVRQQFPTSAICRTLQRQGESRPKNPAPDRNNRGFQLSLFTIASVTTSPFPFVISPQTD</sequence>
<dbReference type="HOGENOM" id="CLU_1901249_0_0_1"/>
<keyword evidence="2" id="KW-1185">Reference proteome</keyword>
<name>A0A0D0E6C5_9AGAM</name>
<reference evidence="2" key="2">
    <citation type="submission" date="2015-01" db="EMBL/GenBank/DDBJ databases">
        <title>Evolutionary Origins and Diversification of the Mycorrhizal Mutualists.</title>
        <authorList>
            <consortium name="DOE Joint Genome Institute"/>
            <consortium name="Mycorrhizal Genomics Consortium"/>
            <person name="Kohler A."/>
            <person name="Kuo A."/>
            <person name="Nagy L.G."/>
            <person name="Floudas D."/>
            <person name="Copeland A."/>
            <person name="Barry K.W."/>
            <person name="Cichocki N."/>
            <person name="Veneault-Fourrey C."/>
            <person name="LaButti K."/>
            <person name="Lindquist E.A."/>
            <person name="Lipzen A."/>
            <person name="Lundell T."/>
            <person name="Morin E."/>
            <person name="Murat C."/>
            <person name="Riley R."/>
            <person name="Ohm R."/>
            <person name="Sun H."/>
            <person name="Tunlid A."/>
            <person name="Henrissat B."/>
            <person name="Grigoriev I.V."/>
            <person name="Hibbett D.S."/>
            <person name="Martin F."/>
        </authorList>
    </citation>
    <scope>NUCLEOTIDE SEQUENCE [LARGE SCALE GENOMIC DNA]</scope>
    <source>
        <strain evidence="2">Ve08.2h10</strain>
    </source>
</reference>
<dbReference type="EMBL" id="KN824832">
    <property type="protein sequence ID" value="KIL00492.1"/>
    <property type="molecule type" value="Genomic_DNA"/>
</dbReference>
<reference evidence="1 2" key="1">
    <citation type="submission" date="2014-04" db="EMBL/GenBank/DDBJ databases">
        <authorList>
            <consortium name="DOE Joint Genome Institute"/>
            <person name="Kuo A."/>
            <person name="Kohler A."/>
            <person name="Jargeat P."/>
            <person name="Nagy L.G."/>
            <person name="Floudas D."/>
            <person name="Copeland A."/>
            <person name="Barry K.W."/>
            <person name="Cichocki N."/>
            <person name="Veneault-Fourrey C."/>
            <person name="LaButti K."/>
            <person name="Lindquist E.A."/>
            <person name="Lipzen A."/>
            <person name="Lundell T."/>
            <person name="Morin E."/>
            <person name="Murat C."/>
            <person name="Sun H."/>
            <person name="Tunlid A."/>
            <person name="Henrissat B."/>
            <person name="Grigoriev I.V."/>
            <person name="Hibbett D.S."/>
            <person name="Martin F."/>
            <person name="Nordberg H.P."/>
            <person name="Cantor M.N."/>
            <person name="Hua S.X."/>
        </authorList>
    </citation>
    <scope>NUCLEOTIDE SEQUENCE [LARGE SCALE GENOMIC DNA]</scope>
    <source>
        <strain evidence="1 2">Ve08.2h10</strain>
    </source>
</reference>
<feature type="non-terminal residue" evidence="1">
    <location>
        <position position="134"/>
    </location>
</feature>
<organism evidence="1 2">
    <name type="scientific">Paxillus rubicundulus Ve08.2h10</name>
    <dbReference type="NCBI Taxonomy" id="930991"/>
    <lineage>
        <taxon>Eukaryota</taxon>
        <taxon>Fungi</taxon>
        <taxon>Dikarya</taxon>
        <taxon>Basidiomycota</taxon>
        <taxon>Agaricomycotina</taxon>
        <taxon>Agaricomycetes</taxon>
        <taxon>Agaricomycetidae</taxon>
        <taxon>Boletales</taxon>
        <taxon>Paxilineae</taxon>
        <taxon>Paxillaceae</taxon>
        <taxon>Paxillus</taxon>
    </lineage>
</organism>
<accession>A0A0D0E6C5</accession>
<dbReference type="AlphaFoldDB" id="A0A0D0E6C5"/>
<dbReference type="InParanoid" id="A0A0D0E6C5"/>